<reference evidence="3 4" key="1">
    <citation type="submission" date="2018-06" db="EMBL/GenBank/DDBJ databases">
        <title>Comparative genomics reveals the genomic features of Rhizophagus irregularis, R. cerebriforme, R. diaphanum and Gigaspora rosea, and their symbiotic lifestyle signature.</title>
        <authorList>
            <person name="Morin E."/>
            <person name="San Clemente H."/>
            <person name="Chen E.C.H."/>
            <person name="De La Providencia I."/>
            <person name="Hainaut M."/>
            <person name="Kuo A."/>
            <person name="Kohler A."/>
            <person name="Murat C."/>
            <person name="Tang N."/>
            <person name="Roy S."/>
            <person name="Loubradou J."/>
            <person name="Henrissat B."/>
            <person name="Grigoriev I.V."/>
            <person name="Corradi N."/>
            <person name="Roux C."/>
            <person name="Martin F.M."/>
        </authorList>
    </citation>
    <scope>NUCLEOTIDE SEQUENCE [LARGE SCALE GENOMIC DNA]</scope>
    <source>
        <strain evidence="3 4">DAOM 227022</strain>
    </source>
</reference>
<sequence length="517" mass="60795">MFQQLPKELLDKIFEFLKDDKVTLYSCLLVNRFWCKISVRFLWRNIWDFKSDTSSQIIIILIACLPNYSKYLLHKNGIIISTLKDTLLDYASFCEILSIGNISKMINFYLKEQQSENPDNLNQNENNSNNSNNSNRGYRNNINNRKYKSNNRNKIQMTLKEDIIIQEILKMFMNKGSLKKLTYCLEDRYSDIKIPYDITLTRFYGARDCLKDLTELNCTNDVQPKFFYQLSKVCHNIQSLIIRFQSYYSNNGLKELISSQNCLKYLSVIQWCDDRVEWTGIIPSLLKKHSNNITKLHLYGMYHNTSLSFITNFINLQELDLYFDNGGVDGKTFMELGNVTFKQLQILSFRYGFSSEVFIKFLENNGKNLKEFYFYRYDNSISLAIAKFCLNLKSLFIKIARSDKATLKVILTNCKQLESLKLLCDSLYGSYLKANEVLKIVAKHLPKNFHELKLNELYNVSSLLPEELESFFMIWKNRTPLTFIIESSSKVKEENMEVIEKYKKLGIIKKFENIIKS</sequence>
<dbReference type="SUPFAM" id="SSF52047">
    <property type="entry name" value="RNI-like"/>
    <property type="match status" value="1"/>
</dbReference>
<dbReference type="OrthoDB" id="2344483at2759"/>
<dbReference type="EMBL" id="QKYT01000078">
    <property type="protein sequence ID" value="RIA94573.1"/>
    <property type="molecule type" value="Genomic_DNA"/>
</dbReference>
<dbReference type="InterPro" id="IPR001810">
    <property type="entry name" value="F-box_dom"/>
</dbReference>
<name>A0A397T8K9_9GLOM</name>
<gene>
    <name evidence="3" type="ORF">C1645_817851</name>
</gene>
<evidence type="ECO:0000259" key="2">
    <source>
        <dbReference type="PROSITE" id="PS50181"/>
    </source>
</evidence>
<dbReference type="InterPro" id="IPR036047">
    <property type="entry name" value="F-box-like_dom_sf"/>
</dbReference>
<feature type="compositionally biased region" description="Low complexity" evidence="1">
    <location>
        <begin position="117"/>
        <end position="144"/>
    </location>
</feature>
<feature type="domain" description="F-box" evidence="2">
    <location>
        <begin position="1"/>
        <end position="46"/>
    </location>
</feature>
<dbReference type="Gene3D" id="3.80.10.10">
    <property type="entry name" value="Ribonuclease Inhibitor"/>
    <property type="match status" value="1"/>
</dbReference>
<keyword evidence="4" id="KW-1185">Reference proteome</keyword>
<proteinExistence type="predicted"/>
<accession>A0A397T8K9</accession>
<feature type="region of interest" description="Disordered" evidence="1">
    <location>
        <begin position="116"/>
        <end position="146"/>
    </location>
</feature>
<evidence type="ECO:0000256" key="1">
    <source>
        <dbReference type="SAM" id="MobiDB-lite"/>
    </source>
</evidence>
<evidence type="ECO:0000313" key="4">
    <source>
        <dbReference type="Proteomes" id="UP000265703"/>
    </source>
</evidence>
<evidence type="ECO:0000313" key="3">
    <source>
        <dbReference type="EMBL" id="RIA94573.1"/>
    </source>
</evidence>
<protein>
    <recommendedName>
        <fullName evidence="2">F-box domain-containing protein</fullName>
    </recommendedName>
</protein>
<dbReference type="Proteomes" id="UP000265703">
    <property type="component" value="Unassembled WGS sequence"/>
</dbReference>
<comment type="caution">
    <text evidence="3">The sequence shown here is derived from an EMBL/GenBank/DDBJ whole genome shotgun (WGS) entry which is preliminary data.</text>
</comment>
<dbReference type="Pfam" id="PF12937">
    <property type="entry name" value="F-box-like"/>
    <property type="match status" value="1"/>
</dbReference>
<dbReference type="AlphaFoldDB" id="A0A397T8K9"/>
<dbReference type="InterPro" id="IPR032675">
    <property type="entry name" value="LRR_dom_sf"/>
</dbReference>
<organism evidence="3 4">
    <name type="scientific">Glomus cerebriforme</name>
    <dbReference type="NCBI Taxonomy" id="658196"/>
    <lineage>
        <taxon>Eukaryota</taxon>
        <taxon>Fungi</taxon>
        <taxon>Fungi incertae sedis</taxon>
        <taxon>Mucoromycota</taxon>
        <taxon>Glomeromycotina</taxon>
        <taxon>Glomeromycetes</taxon>
        <taxon>Glomerales</taxon>
        <taxon>Glomeraceae</taxon>
        <taxon>Glomus</taxon>
    </lineage>
</organism>
<dbReference type="SUPFAM" id="SSF81383">
    <property type="entry name" value="F-box domain"/>
    <property type="match status" value="1"/>
</dbReference>
<dbReference type="PROSITE" id="PS50181">
    <property type="entry name" value="FBOX"/>
    <property type="match status" value="1"/>
</dbReference>